<dbReference type="InterPro" id="IPR007016">
    <property type="entry name" value="O-antigen_ligase-rel_domated"/>
</dbReference>
<feature type="transmembrane region" description="Helical" evidence="6">
    <location>
        <begin position="47"/>
        <end position="67"/>
    </location>
</feature>
<dbReference type="PANTHER" id="PTHR37422:SF23">
    <property type="entry name" value="TEICHURONIC ACID BIOSYNTHESIS PROTEIN TUAE"/>
    <property type="match status" value="1"/>
</dbReference>
<dbReference type="EMBL" id="AY281354">
    <property type="protein sequence ID" value="AAP58532.1"/>
    <property type="molecule type" value="Genomic_DNA"/>
</dbReference>
<keyword evidence="2 6" id="KW-0812">Transmembrane</keyword>
<accession>Q7X332</accession>
<evidence type="ECO:0000256" key="3">
    <source>
        <dbReference type="ARBA" id="ARBA00022989"/>
    </source>
</evidence>
<evidence type="ECO:0000313" key="8">
    <source>
        <dbReference type="EMBL" id="AAP58532.1"/>
    </source>
</evidence>
<reference evidence="8" key="1">
    <citation type="journal article" date="2003" name="Mol. Microbiol.">
        <title>Acidobacteria form a coherent but highly diverse group within the bacterial domain: evidence from environmental genomics.</title>
        <authorList>
            <person name="Quaiser A."/>
            <person name="Ochsenreiter T."/>
            <person name="Lanz C."/>
            <person name="Schuster S.C."/>
            <person name="Treusch A.H."/>
            <person name="Eck J."/>
            <person name="Schleper C."/>
        </authorList>
    </citation>
    <scope>NUCLEOTIDE SEQUENCE</scope>
</reference>
<comment type="subcellular location">
    <subcellularLocation>
        <location evidence="1">Membrane</location>
        <topology evidence="1">Multi-pass membrane protein</topology>
    </subcellularLocation>
</comment>
<evidence type="ECO:0000256" key="6">
    <source>
        <dbReference type="SAM" id="Phobius"/>
    </source>
</evidence>
<feature type="compositionally biased region" description="Basic and acidic residues" evidence="5">
    <location>
        <begin position="320"/>
        <end position="329"/>
    </location>
</feature>
<feature type="transmembrane region" description="Helical" evidence="6">
    <location>
        <begin position="140"/>
        <end position="156"/>
    </location>
</feature>
<organism evidence="8">
    <name type="scientific">uncultured Acidobacteriota bacterium</name>
    <dbReference type="NCBI Taxonomy" id="171953"/>
    <lineage>
        <taxon>Bacteria</taxon>
        <taxon>Pseudomonadati</taxon>
        <taxon>Acidobacteriota</taxon>
        <taxon>environmental samples</taxon>
    </lineage>
</organism>
<feature type="transmembrane region" description="Helical" evidence="6">
    <location>
        <begin position="7"/>
        <end position="27"/>
    </location>
</feature>
<feature type="transmembrane region" description="Helical" evidence="6">
    <location>
        <begin position="88"/>
        <end position="107"/>
    </location>
</feature>
<keyword evidence="3 6" id="KW-1133">Transmembrane helix</keyword>
<dbReference type="InterPro" id="IPR051533">
    <property type="entry name" value="WaaL-like"/>
</dbReference>
<name>Q7X332_9BACT</name>
<evidence type="ECO:0000256" key="2">
    <source>
        <dbReference type="ARBA" id="ARBA00022692"/>
    </source>
</evidence>
<evidence type="ECO:0000259" key="7">
    <source>
        <dbReference type="Pfam" id="PF04932"/>
    </source>
</evidence>
<dbReference type="Pfam" id="PF04932">
    <property type="entry name" value="Wzy_C"/>
    <property type="match status" value="1"/>
</dbReference>
<evidence type="ECO:0000256" key="4">
    <source>
        <dbReference type="ARBA" id="ARBA00023136"/>
    </source>
</evidence>
<feature type="transmembrane region" description="Helical" evidence="6">
    <location>
        <begin position="113"/>
        <end position="128"/>
    </location>
</feature>
<dbReference type="AlphaFoldDB" id="Q7X332"/>
<protein>
    <recommendedName>
        <fullName evidence="7">O-antigen ligase-related domain-containing protein</fullName>
    </recommendedName>
</protein>
<feature type="domain" description="O-antigen ligase-related" evidence="7">
    <location>
        <begin position="98"/>
        <end position="233"/>
    </location>
</feature>
<dbReference type="PANTHER" id="PTHR37422">
    <property type="entry name" value="TEICHURONIC ACID BIOSYNTHESIS PROTEIN TUAE"/>
    <property type="match status" value="1"/>
</dbReference>
<dbReference type="GO" id="GO:0016020">
    <property type="term" value="C:membrane"/>
    <property type="evidence" value="ECO:0007669"/>
    <property type="project" value="UniProtKB-SubCell"/>
</dbReference>
<keyword evidence="4 6" id="KW-0472">Membrane</keyword>
<proteinExistence type="predicted"/>
<evidence type="ECO:0000256" key="1">
    <source>
        <dbReference type="ARBA" id="ARBA00004141"/>
    </source>
</evidence>
<sequence>MTGLGVLIAFVGLFYRARITGLVYGWWQPIEGSSANGFGPFVNRNHFAGWMVMATCVAIGGLCGGVEQALHRSRGRRAWVAWLSSPEASRIVLTVGGIMVMATALVWSMSRSGMVSLACALGCFGWLVKRRASLAAAGRTLLLTTLGAVLIVSLSWRGTGRVLRWFADTRDLLSRRAAWQDGWRLAGDFPLTGTGLNTYGDAMLFYQQQVLENWMSHAHNDYLQLLAEGGLLVCAPAIASAVLLALALRRSVGDARRDGDPRDYWIRAGAAVGLGAMCVQETVEFSLQIPANALLFATLAAMALSRPQPSPSSKTFTQGERGERGDERNLIKEFLPDLPGLPVKEMPRITRTVQNGTVAGGPSPLV</sequence>
<evidence type="ECO:0000256" key="5">
    <source>
        <dbReference type="SAM" id="MobiDB-lite"/>
    </source>
</evidence>
<feature type="region of interest" description="Disordered" evidence="5">
    <location>
        <begin position="306"/>
        <end position="329"/>
    </location>
</feature>
<feature type="transmembrane region" description="Helical" evidence="6">
    <location>
        <begin position="222"/>
        <end position="248"/>
    </location>
</feature>